<keyword evidence="3 6" id="KW-1133">Transmembrane helix</keyword>
<protein>
    <submittedName>
        <fullName evidence="9">Translocation/assembly module TamB</fullName>
    </submittedName>
</protein>
<sequence>MIWVKRIVLWLMGLIFLLLIGVSLLGFTHQGNKWLWQQARSALPSLKGELVAGQLGYGWTLEGVGWQDELVDVTVERAVLDWDLGKLLQGKLWIKSLAVTHPVVKVADSEPAPEEPSEPFVWRPLPLKIQIDSLQVADLDLAVPGVAVALKDLEIGATLDRKGLIVRGPVLDGLSVALAESAVAENKAAESKPADSKPADSKAPQQATPAVSGAASTAPSKDETRVTRSSPAEGKPSEADSKGKAVPAKPEPSKPEPIALPAIRLPFPVQLEGVTLTRVRYQQGELVEGLDKLLLSASALEERIDIRELSLRHAMADLALSGHVRLVDDYPLSLTLDAKGRKGLKPWELDTEQATLQLDGSVGKLALALQAKGPVSANIKGTLAALDPELPFDLALDWKRLSWPLHKPAKDEPSYRLDKGTLSSKGKLSGYRFALETSGKGTDVPPFKIALEGKGDLERLSKIALRLNALKGELKLDGKLAWSKGVQWQGNAEFKGINPAELVPEIEGALAGKIASRFELDETGHWQLALPELKVDGKLNQYPLALQGQLSGNDKMEWTIPALALQSGPNRLQARGSLTAQAWKLDADLDAPKLGGIYPGLGGDIKGQVRVTGSQQAPRVNVDLASSRLSYAGTVLKETAIKGNALVGDKPAGELAVTVASLVQGSTALSQMALNLNGDLDRHGLTLTMKGDPVAADLRLSGSLRGDRWRGSLSELKLKTPLKRWSLTAPWALDLDLPKQQLTMGDLCLGSQGASLCVKGSRVAPAQGSLEFALSAFDLKRLRPWLPDNFRWQAVLSADGRASWRGSQPTLHATVRTTPGTFVADDLKTDYQRLELGVDFERQQAAIRVDFASQQIGNIDTDLLIRDPAGRGNLSGQLRFDDLKLTTFAPLIPEVRSLQGIISADARFDGTLATPLLFGELNLREGEVQTHSDMVTLSKLVTRLKINGNRAELDGSMMVGKGPLALGGWLSWAKQPVTGSLTIQGKDLEAQYPGMGRVRVTPDIAITLGEETRISGQVDIPWSRILVKTLPESAVAVSDDVTVIYEDMPPLPKAEPLPMEIKLAIRLGDDVRLEAMGLKTKVTGALNIRQDPSKPLSGNGQLELKDGRFKAYGQNLIIKEGRITFSGPIDQPYLNIETYRDPDTIEDNVTVGVRVTGPAAKPKITVYSEPQMAQSEQLSYLLRGKGLQTSGEDGGFNGLLVAGAVSQASGVVSSIGESLGMSDVSLDTAGSGDDTQVTLSAYLLPGLQFQYGVGVFSPIAEFKLRYELMPRLYLQAMSGVAQAVDIFYRFTQ</sequence>
<feature type="compositionally biased region" description="Polar residues" evidence="5">
    <location>
        <begin position="203"/>
        <end position="219"/>
    </location>
</feature>
<reference evidence="9 11" key="1">
    <citation type="submission" date="2018-06" db="EMBL/GenBank/DDBJ databases">
        <title>Occurrence of a novel blaKPC-2- and qnrS2- harbouring IncP6 plasmid from Aeromonas taiwanensis isolates recovered from the river sediments.</title>
        <authorList>
            <person name="Zheng B."/>
            <person name="Yu X."/>
            <person name="Xiao Y."/>
        </authorList>
    </citation>
    <scope>NUCLEOTIDE SEQUENCE [LARGE SCALE GENOMIC DNA]</scope>
    <source>
        <strain evidence="8 10">1713</strain>
        <strain evidence="9 11">198</strain>
    </source>
</reference>
<evidence type="ECO:0000313" key="11">
    <source>
        <dbReference type="Proteomes" id="UP000297914"/>
    </source>
</evidence>
<evidence type="ECO:0000256" key="3">
    <source>
        <dbReference type="ARBA" id="ARBA00022989"/>
    </source>
</evidence>
<comment type="subcellular location">
    <subcellularLocation>
        <location evidence="1">Membrane</location>
        <topology evidence="1">Single-pass membrane protein</topology>
    </subcellularLocation>
</comment>
<dbReference type="Proteomes" id="UP000297914">
    <property type="component" value="Unassembled WGS sequence"/>
</dbReference>
<dbReference type="EMBL" id="QORK01000013">
    <property type="protein sequence ID" value="TFF81555.1"/>
    <property type="molecule type" value="Genomic_DNA"/>
</dbReference>
<evidence type="ECO:0000256" key="4">
    <source>
        <dbReference type="ARBA" id="ARBA00023136"/>
    </source>
</evidence>
<dbReference type="GO" id="GO:0009306">
    <property type="term" value="P:protein secretion"/>
    <property type="evidence" value="ECO:0007669"/>
    <property type="project" value="InterPro"/>
</dbReference>
<evidence type="ECO:0000256" key="6">
    <source>
        <dbReference type="SAM" id="Phobius"/>
    </source>
</evidence>
<evidence type="ECO:0000256" key="5">
    <source>
        <dbReference type="SAM" id="MobiDB-lite"/>
    </source>
</evidence>
<name>A0A5F0KCC9_9GAMM</name>
<dbReference type="InterPro" id="IPR007452">
    <property type="entry name" value="TamB_C"/>
</dbReference>
<evidence type="ECO:0000259" key="7">
    <source>
        <dbReference type="Pfam" id="PF04357"/>
    </source>
</evidence>
<keyword evidence="2 6" id="KW-0812">Transmembrane</keyword>
<feature type="compositionally biased region" description="Basic and acidic residues" evidence="5">
    <location>
        <begin position="189"/>
        <end position="200"/>
    </location>
</feature>
<dbReference type="OrthoDB" id="5555605at2"/>
<comment type="caution">
    <text evidence="9">The sequence shown here is derived from an EMBL/GenBank/DDBJ whole genome shotgun (WGS) entry which is preliminary data.</text>
</comment>
<feature type="region of interest" description="Disordered" evidence="5">
    <location>
        <begin position="189"/>
        <end position="259"/>
    </location>
</feature>
<dbReference type="PANTHER" id="PTHR36985:SF1">
    <property type="entry name" value="TRANSLOCATION AND ASSEMBLY MODULE SUBUNIT TAMB"/>
    <property type="match status" value="1"/>
</dbReference>
<evidence type="ECO:0000313" key="9">
    <source>
        <dbReference type="EMBL" id="TFF81555.1"/>
    </source>
</evidence>
<organism evidence="9 11">
    <name type="scientific">Aeromonas taiwanensis</name>
    <dbReference type="NCBI Taxonomy" id="633417"/>
    <lineage>
        <taxon>Bacteria</taxon>
        <taxon>Pseudomonadati</taxon>
        <taxon>Pseudomonadota</taxon>
        <taxon>Gammaproteobacteria</taxon>
        <taxon>Aeromonadales</taxon>
        <taxon>Aeromonadaceae</taxon>
        <taxon>Aeromonas</taxon>
    </lineage>
</organism>
<feature type="transmembrane region" description="Helical" evidence="6">
    <location>
        <begin position="7"/>
        <end position="27"/>
    </location>
</feature>
<dbReference type="RefSeq" id="WP_134695506.1">
    <property type="nucleotide sequence ID" value="NZ_QORJ01000013.1"/>
</dbReference>
<accession>A0A5F0KCC9</accession>
<feature type="domain" description="Translocation and assembly module TamB C-terminal" evidence="7">
    <location>
        <begin position="959"/>
        <end position="1290"/>
    </location>
</feature>
<dbReference type="GO" id="GO:0005886">
    <property type="term" value="C:plasma membrane"/>
    <property type="evidence" value="ECO:0007669"/>
    <property type="project" value="InterPro"/>
</dbReference>
<proteinExistence type="predicted"/>
<dbReference type="Pfam" id="PF04357">
    <property type="entry name" value="TamB"/>
    <property type="match status" value="1"/>
</dbReference>
<gene>
    <name evidence="8" type="ORF">DRM93_08595</name>
    <name evidence="9" type="ORF">DRM94_08595</name>
</gene>
<keyword evidence="4 6" id="KW-0472">Membrane</keyword>
<dbReference type="GO" id="GO:0097347">
    <property type="term" value="C:TAM protein secretion complex"/>
    <property type="evidence" value="ECO:0007669"/>
    <property type="project" value="TreeGrafter"/>
</dbReference>
<dbReference type="PANTHER" id="PTHR36985">
    <property type="entry name" value="TRANSLOCATION AND ASSEMBLY MODULE SUBUNIT TAMB"/>
    <property type="match status" value="1"/>
</dbReference>
<evidence type="ECO:0000313" key="8">
    <source>
        <dbReference type="EMBL" id="TFF76899.1"/>
    </source>
</evidence>
<dbReference type="EMBL" id="QORL01000013">
    <property type="protein sequence ID" value="TFF76899.1"/>
    <property type="molecule type" value="Genomic_DNA"/>
</dbReference>
<evidence type="ECO:0000313" key="10">
    <source>
        <dbReference type="Proteomes" id="UP000297720"/>
    </source>
</evidence>
<dbReference type="Proteomes" id="UP000297720">
    <property type="component" value="Unassembled WGS sequence"/>
</dbReference>
<keyword evidence="10" id="KW-1185">Reference proteome</keyword>
<evidence type="ECO:0000256" key="1">
    <source>
        <dbReference type="ARBA" id="ARBA00004167"/>
    </source>
</evidence>
<evidence type="ECO:0000256" key="2">
    <source>
        <dbReference type="ARBA" id="ARBA00022692"/>
    </source>
</evidence>